<feature type="region of interest" description="Disordered" evidence="1">
    <location>
        <begin position="153"/>
        <end position="213"/>
    </location>
</feature>
<evidence type="ECO:0000313" key="2">
    <source>
        <dbReference type="EMBL" id="PGH29715.1"/>
    </source>
</evidence>
<dbReference type="VEuPathDB" id="FungiDB:EMCG_00293"/>
<dbReference type="EMBL" id="PDND01000217">
    <property type="protein sequence ID" value="PGH29715.1"/>
    <property type="molecule type" value="Genomic_DNA"/>
</dbReference>
<protein>
    <submittedName>
        <fullName evidence="2">Uncharacterized protein</fullName>
    </submittedName>
</protein>
<keyword evidence="3" id="KW-1185">Reference proteome</keyword>
<dbReference type="AlphaFoldDB" id="A0A2B7Z800"/>
<comment type="caution">
    <text evidence="2">The sequence shown here is derived from an EMBL/GenBank/DDBJ whole genome shotgun (WGS) entry which is preliminary data.</text>
</comment>
<name>A0A2B7Z800_9EURO</name>
<feature type="compositionally biased region" description="Polar residues" evidence="1">
    <location>
        <begin position="177"/>
        <end position="193"/>
    </location>
</feature>
<dbReference type="STRING" id="73230.A0A2B7Z800"/>
<gene>
    <name evidence="2" type="ORF">GX50_07529</name>
</gene>
<dbReference type="Proteomes" id="UP000226031">
    <property type="component" value="Unassembled WGS sequence"/>
</dbReference>
<accession>A0A2B7Z800</accession>
<evidence type="ECO:0000313" key="3">
    <source>
        <dbReference type="Proteomes" id="UP000226031"/>
    </source>
</evidence>
<evidence type="ECO:0000256" key="1">
    <source>
        <dbReference type="SAM" id="MobiDB-lite"/>
    </source>
</evidence>
<sequence length="454" mass="51464">MTDTRSRRRAVDGLEKLPTTEQEWCDKILAYGLADATLQDLCSYGRFSASTVPKEAFLIVRCIWPAGLPTIKALPYILHTGSFFNEEHTKQVIQMLEDRNKYNPLGFSKLDTLFDIICNECKTPRQYQCSLAEELGPFSVLVSLKHQIMDKSPFTTGMDEPNLGNFAPRKKGFRDASQPSSSGAQLPDSSPTPRSKRACREYPDAMDEDDPIQRYAPAPDIELADEIPDEIPAPRTPTETLVVDFMVNFLAGIACLLQPLSTRSVCVANAYETTYRFGPVRRGQNSAPTPADEIQFRARIDGSIPFYRPQPYNLTEVVIFEAKRAPRIPSRSQATVKGQQSMEHVAYIWKQHEKGPMLRRPNTYHTFMIAQDFLSFYITIGTYDNKYLDYIFGLGATPVVLPTERKGFLQIQEFGPFDVSNRSHMEQLRDIILCLMVWQLEGTKEGFIIREALS</sequence>
<reference evidence="2 3" key="1">
    <citation type="submission" date="2017-10" db="EMBL/GenBank/DDBJ databases">
        <title>Comparative genomics in systemic dimorphic fungi from Ajellomycetaceae.</title>
        <authorList>
            <person name="Munoz J.F."/>
            <person name="Mcewen J.G."/>
            <person name="Clay O.K."/>
            <person name="Cuomo C.A."/>
        </authorList>
    </citation>
    <scope>NUCLEOTIDE SEQUENCE [LARGE SCALE GENOMIC DNA]</scope>
    <source>
        <strain evidence="2 3">UAMH4076</strain>
    </source>
</reference>
<organism evidence="2 3">
    <name type="scientific">[Emmonsia] crescens</name>
    <dbReference type="NCBI Taxonomy" id="73230"/>
    <lineage>
        <taxon>Eukaryota</taxon>
        <taxon>Fungi</taxon>
        <taxon>Dikarya</taxon>
        <taxon>Ascomycota</taxon>
        <taxon>Pezizomycotina</taxon>
        <taxon>Eurotiomycetes</taxon>
        <taxon>Eurotiomycetidae</taxon>
        <taxon>Onygenales</taxon>
        <taxon>Ajellomycetaceae</taxon>
        <taxon>Emergomyces</taxon>
    </lineage>
</organism>
<proteinExistence type="predicted"/>